<comment type="caution">
    <text evidence="1">The sequence shown here is derived from an EMBL/GenBank/DDBJ whole genome shotgun (WGS) entry which is preliminary data.</text>
</comment>
<dbReference type="AlphaFoldDB" id="A0A1S2NDJ5"/>
<dbReference type="RefSeq" id="WP_143054590.1">
    <property type="nucleotide sequence ID" value="NZ_JRYB01000001.1"/>
</dbReference>
<reference evidence="1 2" key="1">
    <citation type="submission" date="2014-10" db="EMBL/GenBank/DDBJ databases">
        <authorList>
            <person name="Seo M.-J."/>
            <person name="Seok Y.J."/>
            <person name="Cha I.-T."/>
        </authorList>
    </citation>
    <scope>NUCLEOTIDE SEQUENCE [LARGE SCALE GENOMIC DNA]</scope>
    <source>
        <strain evidence="1 2">NEU</strain>
    </source>
</reference>
<dbReference type="InterPro" id="IPR031832">
    <property type="entry name" value="DUF4747"/>
</dbReference>
<dbReference type="Pfam" id="PF15931">
    <property type="entry name" value="DUF4747"/>
    <property type="match status" value="1"/>
</dbReference>
<dbReference type="Proteomes" id="UP000180246">
    <property type="component" value="Unassembled WGS sequence"/>
</dbReference>
<name>A0A1S2NDJ5_9BURK</name>
<proteinExistence type="predicted"/>
<protein>
    <recommendedName>
        <fullName evidence="3">DUF4747 family protein</fullName>
    </recommendedName>
</protein>
<accession>A0A1S2NDJ5</accession>
<evidence type="ECO:0008006" key="3">
    <source>
        <dbReference type="Google" id="ProtNLM"/>
    </source>
</evidence>
<gene>
    <name evidence="1" type="ORF">LO55_4301</name>
</gene>
<evidence type="ECO:0000313" key="2">
    <source>
        <dbReference type="Proteomes" id="UP000180246"/>
    </source>
</evidence>
<dbReference type="EMBL" id="JRYB01000001">
    <property type="protein sequence ID" value="OIJ43128.1"/>
    <property type="molecule type" value="Genomic_DNA"/>
</dbReference>
<evidence type="ECO:0000313" key="1">
    <source>
        <dbReference type="EMBL" id="OIJ43128.1"/>
    </source>
</evidence>
<organism evidence="1 2">
    <name type="scientific">Massilia timonae</name>
    <dbReference type="NCBI Taxonomy" id="47229"/>
    <lineage>
        <taxon>Bacteria</taxon>
        <taxon>Pseudomonadati</taxon>
        <taxon>Pseudomonadota</taxon>
        <taxon>Betaproteobacteria</taxon>
        <taxon>Burkholderiales</taxon>
        <taxon>Oxalobacteraceae</taxon>
        <taxon>Telluria group</taxon>
        <taxon>Massilia</taxon>
    </lineage>
</organism>
<sequence length="305" mass="34463">MAKFRVYNVQLLPLEETTQEVGIRGYKTLFSKFQSHNKRIIKERKEGRYHFRQSEDIFIGPVSDFTFPRGFVYGEFVRYRKVEQVKELGTKRSLFTAGPRTGVTSEERIAFVFDAQNHLLAIEAPAWLPPSKAFADALANMLSPIAEQDFPGYELTIHGLSKKSGLNKVFSSATAYSVIDLDLTFRNGHDTEELLQELKDTRTKSLTVHASAGKGGRMNRLPHFVKAMVVAAATGLGGARITYFAPQQVGNRIVERQQVYDTRDMPVTFQVNRTQAATGDAMEFYDRIRGKLSDIHDDLDDEEEA</sequence>